<protein>
    <submittedName>
        <fullName evidence="2">Uncharacterized protein</fullName>
    </submittedName>
</protein>
<organism evidence="2 3">
    <name type="scientific">Candidatus Uhrbacteria bacterium GW2011_GWF2_44_350</name>
    <dbReference type="NCBI Taxonomy" id="1619000"/>
    <lineage>
        <taxon>Bacteria</taxon>
        <taxon>Candidatus Uhriibacteriota</taxon>
    </lineage>
</organism>
<dbReference type="AlphaFoldDB" id="A0A0G1JFW2"/>
<sequence length="302" mass="34445">MSGECPTPSVDQLNDREKNKELASRWSDRLDKASDALLAKENFTLDELFGLALRSVFDRIDPADPEEFAARKVLSKDVEKDADKNPDVYFRILVANLNLEQAVKENWSMTASTLLAPASRLISQAIFKPDWFKDNFNNDILSLYKAFDKFVLSKAEDVGVKIKYLPQAGDRVTWRGRRVEIGRFSFDGTIALKVDYQTDRALSSEGFFSSEVPAQEILLAFDSERRSFEGKNFVVETSGGNAARSFIDQIKILLDKEDIPYKNKDFQKLRQEFFQVIRGRSAKEKIKIKIVWSGDGFNIEEV</sequence>
<comment type="caution">
    <text evidence="2">The sequence shown here is derived from an EMBL/GenBank/DDBJ whole genome shotgun (WGS) entry which is preliminary data.</text>
</comment>
<dbReference type="EMBL" id="LCJB01000032">
    <property type="protein sequence ID" value="KKT70228.1"/>
    <property type="molecule type" value="Genomic_DNA"/>
</dbReference>
<feature type="region of interest" description="Disordered" evidence="1">
    <location>
        <begin position="1"/>
        <end position="20"/>
    </location>
</feature>
<evidence type="ECO:0000256" key="1">
    <source>
        <dbReference type="SAM" id="MobiDB-lite"/>
    </source>
</evidence>
<evidence type="ECO:0000313" key="3">
    <source>
        <dbReference type="Proteomes" id="UP000034154"/>
    </source>
</evidence>
<proteinExistence type="predicted"/>
<dbReference type="Proteomes" id="UP000034154">
    <property type="component" value="Unassembled WGS sequence"/>
</dbReference>
<name>A0A0G1JFW2_9BACT</name>
<gene>
    <name evidence="2" type="ORF">UW63_C0032G0009</name>
</gene>
<accession>A0A0G1JFW2</accession>
<reference evidence="2 3" key="1">
    <citation type="journal article" date="2015" name="Nature">
        <title>rRNA introns, odd ribosomes, and small enigmatic genomes across a large radiation of phyla.</title>
        <authorList>
            <person name="Brown C.T."/>
            <person name="Hug L.A."/>
            <person name="Thomas B.C."/>
            <person name="Sharon I."/>
            <person name="Castelle C.J."/>
            <person name="Singh A."/>
            <person name="Wilkins M.J."/>
            <person name="Williams K.H."/>
            <person name="Banfield J.F."/>
        </authorList>
    </citation>
    <scope>NUCLEOTIDE SEQUENCE [LARGE SCALE GENOMIC DNA]</scope>
</reference>
<evidence type="ECO:0000313" key="2">
    <source>
        <dbReference type="EMBL" id="KKT70228.1"/>
    </source>
</evidence>